<feature type="transmembrane region" description="Helical" evidence="1">
    <location>
        <begin position="57"/>
        <end position="83"/>
    </location>
</feature>
<keyword evidence="1" id="KW-0812">Transmembrane</keyword>
<name>A0AAD7P2B6_9AGAR</name>
<evidence type="ECO:0000313" key="3">
    <source>
        <dbReference type="Proteomes" id="UP001215280"/>
    </source>
</evidence>
<accession>A0AAD7P2B6</accession>
<dbReference type="PANTHER" id="PTHR35041">
    <property type="entry name" value="MEDIATOR OF RNA POLYMERASE II TRANSCRIPTION SUBUNIT 1"/>
    <property type="match status" value="1"/>
</dbReference>
<keyword evidence="1" id="KW-0472">Membrane</keyword>
<gene>
    <name evidence="2" type="ORF">DFH07DRAFT_1054420</name>
</gene>
<dbReference type="EMBL" id="JARJLG010000001">
    <property type="protein sequence ID" value="KAJ7784863.1"/>
    <property type="molecule type" value="Genomic_DNA"/>
</dbReference>
<keyword evidence="3" id="KW-1185">Reference proteome</keyword>
<sequence>MKTPAHSPIFSNYAFSLCKMALTWLAALVVAGGHHVFNASLNGKKPADGILTPESQAGASFLGTMFAFLVSAFLGMSGGTAFIQSARRIVQRRSFTLTGLDALWSSPHNVLAFLSFDFWKSAREVVIVAALAWAFPFIVTFAPGTLSVQNDIKPSSAACMVPTFDFGSSALYDQLDSASKPFLQPSALASRVVGATLLGGKPLSPTSPCTGNCSYLTSVNAPSFSCTSGFPNASDLTWGSGAERDPPPWVGGNFDAAVPAYDAYSGWDFVGHYADSGNFIPLSGGTNFTCIAYNSTYHLNYTFTQSIPTVSVEQIVLNQPATQLMLGNNSQRDSSIDNPDFVNGSDTQPHSAWFNTTTNYYAVLSSLYTFVVGNITMYESGDSENFVYSPSNLAVTQTALATSAENGNITWGDPVTAMESLLSNITLSMLTVDPSQTTGTTCVHSDSLPYFSYNARRLWLVYGLALGLALLCDLIGVLALLHNRFSAMAGFTDFLAATRNPELDDVDFSEGSQRDRLRLRYGPLGDGSGRQAFAFPDSLQTAEDCKGLRVSGRGEENHELAPLTFKKGPRV</sequence>
<evidence type="ECO:0000256" key="1">
    <source>
        <dbReference type="SAM" id="Phobius"/>
    </source>
</evidence>
<comment type="caution">
    <text evidence="2">The sequence shown here is derived from an EMBL/GenBank/DDBJ whole genome shotgun (WGS) entry which is preliminary data.</text>
</comment>
<proteinExistence type="predicted"/>
<feature type="transmembrane region" description="Helical" evidence="1">
    <location>
        <begin position="125"/>
        <end position="146"/>
    </location>
</feature>
<dbReference type="Proteomes" id="UP001215280">
    <property type="component" value="Unassembled WGS sequence"/>
</dbReference>
<dbReference type="PANTHER" id="PTHR35041:SF6">
    <property type="entry name" value="FORMYLMETHIONINE DEFORMYLASE-LIKE PROTEIN-RELATED"/>
    <property type="match status" value="1"/>
</dbReference>
<dbReference type="AlphaFoldDB" id="A0AAD7P2B6"/>
<feature type="transmembrane region" description="Helical" evidence="1">
    <location>
        <begin position="12"/>
        <end position="37"/>
    </location>
</feature>
<keyword evidence="1" id="KW-1133">Transmembrane helix</keyword>
<reference evidence="2" key="1">
    <citation type="submission" date="2023-03" db="EMBL/GenBank/DDBJ databases">
        <title>Massive genome expansion in bonnet fungi (Mycena s.s.) driven by repeated elements and novel gene families across ecological guilds.</title>
        <authorList>
            <consortium name="Lawrence Berkeley National Laboratory"/>
            <person name="Harder C.B."/>
            <person name="Miyauchi S."/>
            <person name="Viragh M."/>
            <person name="Kuo A."/>
            <person name="Thoen E."/>
            <person name="Andreopoulos B."/>
            <person name="Lu D."/>
            <person name="Skrede I."/>
            <person name="Drula E."/>
            <person name="Henrissat B."/>
            <person name="Morin E."/>
            <person name="Kohler A."/>
            <person name="Barry K."/>
            <person name="LaButti K."/>
            <person name="Morin E."/>
            <person name="Salamov A."/>
            <person name="Lipzen A."/>
            <person name="Mereny Z."/>
            <person name="Hegedus B."/>
            <person name="Baldrian P."/>
            <person name="Stursova M."/>
            <person name="Weitz H."/>
            <person name="Taylor A."/>
            <person name="Grigoriev I.V."/>
            <person name="Nagy L.G."/>
            <person name="Martin F."/>
            <person name="Kauserud H."/>
        </authorList>
    </citation>
    <scope>NUCLEOTIDE SEQUENCE</scope>
    <source>
        <strain evidence="2">CBHHK188m</strain>
    </source>
</reference>
<organism evidence="2 3">
    <name type="scientific">Mycena maculata</name>
    <dbReference type="NCBI Taxonomy" id="230809"/>
    <lineage>
        <taxon>Eukaryota</taxon>
        <taxon>Fungi</taxon>
        <taxon>Dikarya</taxon>
        <taxon>Basidiomycota</taxon>
        <taxon>Agaricomycotina</taxon>
        <taxon>Agaricomycetes</taxon>
        <taxon>Agaricomycetidae</taxon>
        <taxon>Agaricales</taxon>
        <taxon>Marasmiineae</taxon>
        <taxon>Mycenaceae</taxon>
        <taxon>Mycena</taxon>
    </lineage>
</organism>
<protein>
    <submittedName>
        <fullName evidence="2">Uncharacterized protein</fullName>
    </submittedName>
</protein>
<feature type="transmembrane region" description="Helical" evidence="1">
    <location>
        <begin position="459"/>
        <end position="481"/>
    </location>
</feature>
<evidence type="ECO:0000313" key="2">
    <source>
        <dbReference type="EMBL" id="KAJ7784863.1"/>
    </source>
</evidence>